<keyword evidence="3" id="KW-0233">DNA recombination</keyword>
<name>A0A2I1KTD1_9ACTO</name>
<dbReference type="GO" id="GO:0003677">
    <property type="term" value="F:DNA binding"/>
    <property type="evidence" value="ECO:0007669"/>
    <property type="project" value="UniProtKB-UniRule"/>
</dbReference>
<dbReference type="InterPro" id="IPR002104">
    <property type="entry name" value="Integrase_catalytic"/>
</dbReference>
<dbReference type="InterPro" id="IPR050090">
    <property type="entry name" value="Tyrosine_recombinase_XerCD"/>
</dbReference>
<reference evidence="8 9" key="1">
    <citation type="submission" date="2017-12" db="EMBL/GenBank/DDBJ databases">
        <title>Phylogenetic diversity of female urinary microbiome.</title>
        <authorList>
            <person name="Thomas-White K."/>
            <person name="Wolfe A.J."/>
        </authorList>
    </citation>
    <scope>NUCLEOTIDE SEQUENCE [LARGE SCALE GENOMIC DNA]</scope>
    <source>
        <strain evidence="8 9">UMB0319</strain>
    </source>
</reference>
<protein>
    <recommendedName>
        <fullName evidence="10">Integrase</fullName>
    </recommendedName>
</protein>
<dbReference type="RefSeq" id="WP_101638102.1">
    <property type="nucleotide sequence ID" value="NZ_JAWHHX010000003.1"/>
</dbReference>
<dbReference type="Pfam" id="PF00589">
    <property type="entry name" value="Phage_integrase"/>
    <property type="match status" value="1"/>
</dbReference>
<dbReference type="InterPro" id="IPR010998">
    <property type="entry name" value="Integrase_recombinase_N"/>
</dbReference>
<evidence type="ECO:0000256" key="2">
    <source>
        <dbReference type="ARBA" id="ARBA00023125"/>
    </source>
</evidence>
<feature type="region of interest" description="Disordered" evidence="5">
    <location>
        <begin position="1"/>
        <end position="31"/>
    </location>
</feature>
<dbReference type="InterPro" id="IPR044068">
    <property type="entry name" value="CB"/>
</dbReference>
<dbReference type="PROSITE" id="PS51900">
    <property type="entry name" value="CB"/>
    <property type="match status" value="1"/>
</dbReference>
<evidence type="ECO:0000256" key="4">
    <source>
        <dbReference type="PROSITE-ProRule" id="PRU01248"/>
    </source>
</evidence>
<evidence type="ECO:0000256" key="5">
    <source>
        <dbReference type="SAM" id="MobiDB-lite"/>
    </source>
</evidence>
<evidence type="ECO:0000313" key="9">
    <source>
        <dbReference type="Proteomes" id="UP000234778"/>
    </source>
</evidence>
<dbReference type="InterPro" id="IPR011010">
    <property type="entry name" value="DNA_brk_join_enz"/>
</dbReference>
<dbReference type="GeneID" id="81708432"/>
<accession>A0A2I1KTD1</accession>
<feature type="region of interest" description="Disordered" evidence="5">
    <location>
        <begin position="120"/>
        <end position="161"/>
    </location>
</feature>
<sequence length="459" mass="50029">MATHSHRPTVLVHRPLNEPQGPNGRPDAPPLPPAWDSLIRVYLAECAQTGTKPTTLTARRGHLRRLALDHPHHAPGAITAPDLLTWLDSLDLAHATRRNTRYTVRGFFAWAQEKGYISTSPARHLPPIPRTAPPEGQDVPGLDDPHAQDRAPVRRTGPVAAPIPPMWEEAITGFMAFERIQGRATTSRKKNREQLAHLARTIPNAEYGPWSVTTPALLQWYTDREIALETRHSLRSTLRAFYAWGVAAGHLTTSPADVIPPVRRPGPNPHPLPDDLLGQALAKADARQTLILRCAAEAGLRRAEIAAIHARDLLQTSGGTVLAVHGKGSKQRLVPLAPGLAALLTDATNADPHGYALPNGQGSHLSAERVADSVRHLIPSPYTLHALRHRFATTAYDATRDLFSVQRLLGHASPTTTQRYVATDADQLRAVVAAVAQRSEYAALPHPIPGPERGRNRAK</sequence>
<evidence type="ECO:0000259" key="7">
    <source>
        <dbReference type="PROSITE" id="PS51900"/>
    </source>
</evidence>
<dbReference type="PANTHER" id="PTHR30349">
    <property type="entry name" value="PHAGE INTEGRASE-RELATED"/>
    <property type="match status" value="1"/>
</dbReference>
<dbReference type="GO" id="GO:0015074">
    <property type="term" value="P:DNA integration"/>
    <property type="evidence" value="ECO:0007669"/>
    <property type="project" value="InterPro"/>
</dbReference>
<feature type="domain" description="Core-binding (CB)" evidence="7">
    <location>
        <begin position="33"/>
        <end position="112"/>
    </location>
</feature>
<dbReference type="EMBL" id="PKHA01000004">
    <property type="protein sequence ID" value="PKY98885.1"/>
    <property type="molecule type" value="Genomic_DNA"/>
</dbReference>
<dbReference type="PROSITE" id="PS51898">
    <property type="entry name" value="TYR_RECOMBINASE"/>
    <property type="match status" value="1"/>
</dbReference>
<evidence type="ECO:0008006" key="10">
    <source>
        <dbReference type="Google" id="ProtNLM"/>
    </source>
</evidence>
<dbReference type="InterPro" id="IPR013762">
    <property type="entry name" value="Integrase-like_cat_sf"/>
</dbReference>
<dbReference type="Gene3D" id="1.10.150.130">
    <property type="match status" value="1"/>
</dbReference>
<gene>
    <name evidence="8" type="ORF">CYJ26_05740</name>
</gene>
<dbReference type="GO" id="GO:0006310">
    <property type="term" value="P:DNA recombination"/>
    <property type="evidence" value="ECO:0007669"/>
    <property type="project" value="UniProtKB-KW"/>
</dbReference>
<evidence type="ECO:0000313" key="8">
    <source>
        <dbReference type="EMBL" id="PKY98885.1"/>
    </source>
</evidence>
<dbReference type="Proteomes" id="UP000234778">
    <property type="component" value="Unassembled WGS sequence"/>
</dbReference>
<comment type="caution">
    <text evidence="8">The sequence shown here is derived from an EMBL/GenBank/DDBJ whole genome shotgun (WGS) entry which is preliminary data.</text>
</comment>
<evidence type="ECO:0000256" key="1">
    <source>
        <dbReference type="ARBA" id="ARBA00008857"/>
    </source>
</evidence>
<dbReference type="Gene3D" id="1.10.443.10">
    <property type="entry name" value="Intergrase catalytic core"/>
    <property type="match status" value="1"/>
</dbReference>
<proteinExistence type="inferred from homology"/>
<feature type="compositionally biased region" description="Basic and acidic residues" evidence="5">
    <location>
        <begin position="143"/>
        <end position="152"/>
    </location>
</feature>
<feature type="domain" description="Tyr recombinase" evidence="6">
    <location>
        <begin position="267"/>
        <end position="433"/>
    </location>
</feature>
<evidence type="ECO:0000256" key="3">
    <source>
        <dbReference type="ARBA" id="ARBA00023172"/>
    </source>
</evidence>
<evidence type="ECO:0000259" key="6">
    <source>
        <dbReference type="PROSITE" id="PS51898"/>
    </source>
</evidence>
<organism evidence="8 9">
    <name type="scientific">Actinomyces urogenitalis</name>
    <dbReference type="NCBI Taxonomy" id="103621"/>
    <lineage>
        <taxon>Bacteria</taxon>
        <taxon>Bacillati</taxon>
        <taxon>Actinomycetota</taxon>
        <taxon>Actinomycetes</taxon>
        <taxon>Actinomycetales</taxon>
        <taxon>Actinomycetaceae</taxon>
        <taxon>Actinomyces</taxon>
    </lineage>
</organism>
<keyword evidence="2 4" id="KW-0238">DNA-binding</keyword>
<comment type="similarity">
    <text evidence="1">Belongs to the 'phage' integrase family.</text>
</comment>
<dbReference type="PANTHER" id="PTHR30349:SF64">
    <property type="entry name" value="PROPHAGE INTEGRASE INTD-RELATED"/>
    <property type="match status" value="1"/>
</dbReference>
<dbReference type="AlphaFoldDB" id="A0A2I1KTD1"/>
<dbReference type="SUPFAM" id="SSF56349">
    <property type="entry name" value="DNA breaking-rejoining enzymes"/>
    <property type="match status" value="2"/>
</dbReference>